<proteinExistence type="predicted"/>
<organism evidence="1 2">
    <name type="scientific">Candidatus Collierbacteria bacterium GW2011_GWC2_44_18</name>
    <dbReference type="NCBI Taxonomy" id="1618392"/>
    <lineage>
        <taxon>Bacteria</taxon>
        <taxon>Candidatus Collieribacteriota</taxon>
    </lineage>
</organism>
<evidence type="ECO:0000313" key="1">
    <source>
        <dbReference type="EMBL" id="KKT48613.1"/>
    </source>
</evidence>
<accession>A0A0G1HPQ1</accession>
<comment type="caution">
    <text evidence="1">The sequence shown here is derived from an EMBL/GenBank/DDBJ whole genome shotgun (WGS) entry which is preliminary data.</text>
</comment>
<dbReference type="Proteomes" id="UP000034172">
    <property type="component" value="Unassembled WGS sequence"/>
</dbReference>
<reference evidence="1 2" key="1">
    <citation type="journal article" date="2015" name="Nature">
        <title>rRNA introns, odd ribosomes, and small enigmatic genomes across a large radiation of phyla.</title>
        <authorList>
            <person name="Brown C.T."/>
            <person name="Hug L.A."/>
            <person name="Thomas B.C."/>
            <person name="Sharon I."/>
            <person name="Castelle C.J."/>
            <person name="Singh A."/>
            <person name="Wilkins M.J."/>
            <person name="Williams K.H."/>
            <person name="Banfield J.F."/>
        </authorList>
    </citation>
    <scope>NUCLEOTIDE SEQUENCE [LARGE SCALE GENOMIC DNA]</scope>
</reference>
<sequence length="57" mass="6681">MEPGVWPGVWMTLREELPKERIWRSSRKKSMGGLCGRPRGAAPTGSDQYEWDLWAFW</sequence>
<protein>
    <submittedName>
        <fullName evidence="1">Uncharacterized protein</fullName>
    </submittedName>
</protein>
<evidence type="ECO:0000313" key="2">
    <source>
        <dbReference type="Proteomes" id="UP000034172"/>
    </source>
</evidence>
<name>A0A0G1HPQ1_9BACT</name>
<dbReference type="STRING" id="1618392.UW41_C0023G0007"/>
<dbReference type="AlphaFoldDB" id="A0A0G1HPQ1"/>
<gene>
    <name evidence="1" type="ORF">UW41_C0023G0007</name>
</gene>
<dbReference type="EMBL" id="LCIE01000023">
    <property type="protein sequence ID" value="KKT48613.1"/>
    <property type="molecule type" value="Genomic_DNA"/>
</dbReference>